<proteinExistence type="predicted"/>
<sequence length="57" mass="6701">MSSFLLCFVLWKLRLEKRIRNISGTCLHYAPFITMLPDYYLQTVSVSILCYSPAHFL</sequence>
<name>D6U7D5_KTERA</name>
<dbReference type="STRING" id="485913.Krac_0304"/>
<evidence type="ECO:0000313" key="2">
    <source>
        <dbReference type="Proteomes" id="UP000004508"/>
    </source>
</evidence>
<dbReference type="EMBL" id="ADVG01000005">
    <property type="protein sequence ID" value="EFH79796.1"/>
    <property type="molecule type" value="Genomic_DNA"/>
</dbReference>
<accession>D6U7D5</accession>
<dbReference type="InParanoid" id="D6U7D5"/>
<evidence type="ECO:0000313" key="1">
    <source>
        <dbReference type="EMBL" id="EFH79796.1"/>
    </source>
</evidence>
<comment type="caution">
    <text evidence="1">The sequence shown here is derived from an EMBL/GenBank/DDBJ whole genome shotgun (WGS) entry which is preliminary data.</text>
</comment>
<protein>
    <submittedName>
        <fullName evidence="1">Uncharacterized protein</fullName>
    </submittedName>
</protein>
<gene>
    <name evidence="1" type="ORF">Krac_0304</name>
</gene>
<reference evidence="1 2" key="1">
    <citation type="journal article" date="2011" name="Stand. Genomic Sci.">
        <title>Non-contiguous finished genome sequence and contextual data of the filamentous soil bacterium Ktedonobacter racemifer type strain (SOSP1-21).</title>
        <authorList>
            <person name="Chang Y.J."/>
            <person name="Land M."/>
            <person name="Hauser L."/>
            <person name="Chertkov O."/>
            <person name="Del Rio T.G."/>
            <person name="Nolan M."/>
            <person name="Copeland A."/>
            <person name="Tice H."/>
            <person name="Cheng J.F."/>
            <person name="Lucas S."/>
            <person name="Han C."/>
            <person name="Goodwin L."/>
            <person name="Pitluck S."/>
            <person name="Ivanova N."/>
            <person name="Ovchinikova G."/>
            <person name="Pati A."/>
            <person name="Chen A."/>
            <person name="Palaniappan K."/>
            <person name="Mavromatis K."/>
            <person name="Liolios K."/>
            <person name="Brettin T."/>
            <person name="Fiebig A."/>
            <person name="Rohde M."/>
            <person name="Abt B."/>
            <person name="Goker M."/>
            <person name="Detter J.C."/>
            <person name="Woyke T."/>
            <person name="Bristow J."/>
            <person name="Eisen J.A."/>
            <person name="Markowitz V."/>
            <person name="Hugenholtz P."/>
            <person name="Kyrpides N.C."/>
            <person name="Klenk H.P."/>
            <person name="Lapidus A."/>
        </authorList>
    </citation>
    <scope>NUCLEOTIDE SEQUENCE [LARGE SCALE GENOMIC DNA]</scope>
    <source>
        <strain evidence="2">DSM 44963</strain>
    </source>
</reference>
<keyword evidence="2" id="KW-1185">Reference proteome</keyword>
<dbReference type="Proteomes" id="UP000004508">
    <property type="component" value="Unassembled WGS sequence"/>
</dbReference>
<dbReference type="AlphaFoldDB" id="D6U7D5"/>
<organism evidence="1 2">
    <name type="scientific">Ktedonobacter racemifer DSM 44963</name>
    <dbReference type="NCBI Taxonomy" id="485913"/>
    <lineage>
        <taxon>Bacteria</taxon>
        <taxon>Bacillati</taxon>
        <taxon>Chloroflexota</taxon>
        <taxon>Ktedonobacteria</taxon>
        <taxon>Ktedonobacterales</taxon>
        <taxon>Ktedonobacteraceae</taxon>
        <taxon>Ktedonobacter</taxon>
    </lineage>
</organism>